<feature type="domain" description="Amidohydrolase-related" evidence="1">
    <location>
        <begin position="52"/>
        <end position="402"/>
    </location>
</feature>
<dbReference type="Gene3D" id="3.20.20.140">
    <property type="entry name" value="Metal-dependent hydrolases"/>
    <property type="match status" value="1"/>
</dbReference>
<dbReference type="Gene3D" id="2.30.40.10">
    <property type="entry name" value="Urease, subunit C, domain 1"/>
    <property type="match status" value="1"/>
</dbReference>
<sequence length="406" mass="42958">MPTILTNANLLDVDAGEIVGVRHIVIEGNRIKEISDTPVTGSGDVIDLKGKTLMPGLIDAHVHISAYTANLADLPYQSPFYVAARTIEILGGMLDRGFTTVRDVGGGEFGMARAQAEGSVRGPRIYFGGKALSPSAGHGDMRKPGQDTQDAGYSVPSLGRICNGVDEVRSAARDEIRRGANHIKIMANGGIASPTDRIDSDQFSEDEISAIVDEASMANIYVVAHAYTARSVERAVRNGVRSIEHGNLLDENTVGFMKEKGAYLVPTLATYRGLKDEGVAAGLPTALAAKIDKVLDAGIRAVEMAHRAGVPMAYGTDLLGAMHYRQLTEFDLRGGVVPAADLLRSATVTGAALLQCEGEIGRIAPGYLADLIAFEGDPLADISIMGRLAETLALVMQDGKVVRSAF</sequence>
<dbReference type="Proteomes" id="UP001163882">
    <property type="component" value="Chromosome"/>
</dbReference>
<dbReference type="InterPro" id="IPR006680">
    <property type="entry name" value="Amidohydro-rel"/>
</dbReference>
<organism evidence="2 3">
    <name type="scientific">Pelagibacterium flavum</name>
    <dbReference type="NCBI Taxonomy" id="2984530"/>
    <lineage>
        <taxon>Bacteria</taxon>
        <taxon>Pseudomonadati</taxon>
        <taxon>Pseudomonadota</taxon>
        <taxon>Alphaproteobacteria</taxon>
        <taxon>Hyphomicrobiales</taxon>
        <taxon>Devosiaceae</taxon>
        <taxon>Pelagibacterium</taxon>
    </lineage>
</organism>
<evidence type="ECO:0000313" key="2">
    <source>
        <dbReference type="EMBL" id="UYQ73871.1"/>
    </source>
</evidence>
<dbReference type="PANTHER" id="PTHR43135:SF3">
    <property type="entry name" value="ALPHA-D-RIBOSE 1-METHYLPHOSPHONATE 5-TRIPHOSPHATE DIPHOSPHATASE"/>
    <property type="match status" value="1"/>
</dbReference>
<dbReference type="CDD" id="cd01299">
    <property type="entry name" value="Met_dep_hydrolase_A"/>
    <property type="match status" value="1"/>
</dbReference>
<evidence type="ECO:0000259" key="1">
    <source>
        <dbReference type="Pfam" id="PF01979"/>
    </source>
</evidence>
<name>A0ABY6ITR6_9HYPH</name>
<dbReference type="SUPFAM" id="SSF51556">
    <property type="entry name" value="Metallo-dependent hydrolases"/>
    <property type="match status" value="1"/>
</dbReference>
<reference evidence="2" key="1">
    <citation type="submission" date="2022-10" db="EMBL/GenBank/DDBJ databases">
        <title>YIM 151497 complete genome.</title>
        <authorList>
            <person name="Chen X."/>
        </authorList>
    </citation>
    <scope>NUCLEOTIDE SEQUENCE</scope>
    <source>
        <strain evidence="2">YIM 151497</strain>
    </source>
</reference>
<dbReference type="InterPro" id="IPR011059">
    <property type="entry name" value="Metal-dep_hydrolase_composite"/>
</dbReference>
<dbReference type="SUPFAM" id="SSF51338">
    <property type="entry name" value="Composite domain of metallo-dependent hydrolases"/>
    <property type="match status" value="1"/>
</dbReference>
<keyword evidence="3" id="KW-1185">Reference proteome</keyword>
<dbReference type="EMBL" id="CP107716">
    <property type="protein sequence ID" value="UYQ73871.1"/>
    <property type="molecule type" value="Genomic_DNA"/>
</dbReference>
<gene>
    <name evidence="2" type="ORF">OF122_08975</name>
</gene>
<proteinExistence type="predicted"/>
<evidence type="ECO:0000313" key="3">
    <source>
        <dbReference type="Proteomes" id="UP001163882"/>
    </source>
</evidence>
<dbReference type="InterPro" id="IPR057744">
    <property type="entry name" value="OTAase-like"/>
</dbReference>
<dbReference type="Pfam" id="PF01979">
    <property type="entry name" value="Amidohydro_1"/>
    <property type="match status" value="1"/>
</dbReference>
<dbReference type="PANTHER" id="PTHR43135">
    <property type="entry name" value="ALPHA-D-RIBOSE 1-METHYLPHOSPHONATE 5-TRIPHOSPHATE DIPHOSPHATASE"/>
    <property type="match status" value="1"/>
</dbReference>
<protein>
    <submittedName>
        <fullName evidence="2">Amidohydrolase family protein</fullName>
    </submittedName>
</protein>
<dbReference type="RefSeq" id="WP_264227428.1">
    <property type="nucleotide sequence ID" value="NZ_CP107716.1"/>
</dbReference>
<dbReference type="InterPro" id="IPR051781">
    <property type="entry name" value="Metallo-dep_Hydrolase"/>
</dbReference>
<accession>A0ABY6ITR6</accession>
<dbReference type="InterPro" id="IPR032466">
    <property type="entry name" value="Metal_Hydrolase"/>
</dbReference>